<evidence type="ECO:0000313" key="2">
    <source>
        <dbReference type="Proteomes" id="UP000287547"/>
    </source>
</evidence>
<dbReference type="AlphaFoldDB" id="A0A428Y8Q3"/>
<dbReference type="OrthoDB" id="796761at2"/>
<dbReference type="NCBIfam" id="TIGR04267">
    <property type="entry name" value="mod_HExxH"/>
    <property type="match status" value="1"/>
</dbReference>
<organism evidence="1 2">
    <name type="scientific">Kibdelosporangium aridum</name>
    <dbReference type="NCBI Taxonomy" id="2030"/>
    <lineage>
        <taxon>Bacteria</taxon>
        <taxon>Bacillati</taxon>
        <taxon>Actinomycetota</taxon>
        <taxon>Actinomycetes</taxon>
        <taxon>Pseudonocardiales</taxon>
        <taxon>Pseudonocardiaceae</taxon>
        <taxon>Kibdelosporangium</taxon>
    </lineage>
</organism>
<dbReference type="EMBL" id="QHKI01000103">
    <property type="protein sequence ID" value="RSM63868.1"/>
    <property type="molecule type" value="Genomic_DNA"/>
</dbReference>
<sequence length="591" mass="65949">MHWLSWADFDALARGSGGPPLVRKLRRAERSRRLLLLRALTDEVTKLPELGGPLPPLDTAWELLARVQQQAPRVLDRLLGHPYTGSWAGYTTRLLRNQIDGVCPLWMHVGHLHAMAAAAGIWAGLAFETEIPVWHGRAILPTLGLAHVFPDSPCSMAEVRSDGHAVEVTTQTSRIRLSDDRLADGPGWWSIRRLRANTGGCRIAVRLDDVDPYRGLSEPVVPQRLSEHEVDAWRRLLSRAWQLIVRLLPDHAHSMTVGFDSLVPRPAVPFGNLSASTGEAFGSAVIAMPADAASLAATLVHEFHHTRLAGLLHLTQLYDEDPRERFYTPWRDDPRPIGGVLQGVYAFFGVTAFWRALSNSPGKHDADRANFEFAYWRAGTWRTLNALHSDPYLTDAGRRFIDRIAEQLGPWQDEPLPRSATDLAEVGAADDYAGWRIRYLRPSSEIVHRLADSWLAGRTWPVGLFLDRDPAPTPVPDGTWTTARLQLIRLKVSRARLDVPDCTMADRAYVGAQADEAVEGYRAELTADPDRAMSWIGLGLALAATRTNPSAAWALLHYPEIVRAVHRRIRKLTIQAPDPDELATWIGRYTH</sequence>
<dbReference type="InterPro" id="IPR026337">
    <property type="entry name" value="AKG_HExxH"/>
</dbReference>
<comment type="caution">
    <text evidence="1">The sequence shown here is derived from an EMBL/GenBank/DDBJ whole genome shotgun (WGS) entry which is preliminary data.</text>
</comment>
<evidence type="ECO:0000313" key="1">
    <source>
        <dbReference type="EMBL" id="RSM63868.1"/>
    </source>
</evidence>
<gene>
    <name evidence="1" type="ORF">DMH04_52365</name>
</gene>
<name>A0A428Y8Q3_KIBAR</name>
<reference evidence="1 2" key="1">
    <citation type="submission" date="2018-05" db="EMBL/GenBank/DDBJ databases">
        <title>Evolution of GPA BGCs.</title>
        <authorList>
            <person name="Waglechner N."/>
            <person name="Wright G.D."/>
        </authorList>
    </citation>
    <scope>NUCLEOTIDE SEQUENCE [LARGE SCALE GENOMIC DNA]</scope>
    <source>
        <strain evidence="1 2">A82846</strain>
    </source>
</reference>
<protein>
    <submittedName>
        <fullName evidence="1">HEXXH motif domain-containing protein</fullName>
    </submittedName>
</protein>
<dbReference type="Proteomes" id="UP000287547">
    <property type="component" value="Unassembled WGS sequence"/>
</dbReference>
<accession>A0A428Y8Q3</accession>
<proteinExistence type="predicted"/>